<evidence type="ECO:0000256" key="4">
    <source>
        <dbReference type="SAM" id="MobiDB-lite"/>
    </source>
</evidence>
<dbReference type="SUPFAM" id="SSF46785">
    <property type="entry name" value="Winged helix' DNA-binding domain"/>
    <property type="match status" value="1"/>
</dbReference>
<keyword evidence="3" id="KW-0804">Transcription</keyword>
<dbReference type="InterPro" id="IPR008920">
    <property type="entry name" value="TF_FadR/GntR_C"/>
</dbReference>
<evidence type="ECO:0000313" key="6">
    <source>
        <dbReference type="EMBL" id="GAA3165089.1"/>
    </source>
</evidence>
<dbReference type="SMART" id="SM00345">
    <property type="entry name" value="HTH_GNTR"/>
    <property type="match status" value="1"/>
</dbReference>
<comment type="caution">
    <text evidence="6">The sequence shown here is derived from an EMBL/GenBank/DDBJ whole genome shotgun (WGS) entry which is preliminary data.</text>
</comment>
<feature type="compositionally biased region" description="Low complexity" evidence="4">
    <location>
        <begin position="235"/>
        <end position="245"/>
    </location>
</feature>
<keyword evidence="2" id="KW-0238">DNA-binding</keyword>
<dbReference type="Gene3D" id="1.20.120.530">
    <property type="entry name" value="GntR ligand-binding domain-like"/>
    <property type="match status" value="1"/>
</dbReference>
<name>A0ABP6P3F6_9ACTN</name>
<gene>
    <name evidence="6" type="ORF">GCM10010531_16920</name>
</gene>
<feature type="domain" description="HTH gntR-type" evidence="5">
    <location>
        <begin position="1"/>
        <end position="69"/>
    </location>
</feature>
<accession>A0ABP6P3F6</accession>
<dbReference type="InterPro" id="IPR036390">
    <property type="entry name" value="WH_DNA-bd_sf"/>
</dbReference>
<dbReference type="Proteomes" id="UP001499924">
    <property type="component" value="Unassembled WGS sequence"/>
</dbReference>
<evidence type="ECO:0000256" key="1">
    <source>
        <dbReference type="ARBA" id="ARBA00023015"/>
    </source>
</evidence>
<reference evidence="7" key="1">
    <citation type="journal article" date="2019" name="Int. J. Syst. Evol. Microbiol.">
        <title>The Global Catalogue of Microorganisms (GCM) 10K type strain sequencing project: providing services to taxonomists for standard genome sequencing and annotation.</title>
        <authorList>
            <consortium name="The Broad Institute Genomics Platform"/>
            <consortium name="The Broad Institute Genome Sequencing Center for Infectious Disease"/>
            <person name="Wu L."/>
            <person name="Ma J."/>
        </authorList>
    </citation>
    <scope>NUCLEOTIDE SEQUENCE [LARGE SCALE GENOMIC DNA]</scope>
    <source>
        <strain evidence="7">JCM 15614</strain>
    </source>
</reference>
<dbReference type="Gene3D" id="1.10.10.10">
    <property type="entry name" value="Winged helix-like DNA-binding domain superfamily/Winged helix DNA-binding domain"/>
    <property type="match status" value="1"/>
</dbReference>
<dbReference type="SMART" id="SM00895">
    <property type="entry name" value="FCD"/>
    <property type="match status" value="1"/>
</dbReference>
<dbReference type="CDD" id="cd07377">
    <property type="entry name" value="WHTH_GntR"/>
    <property type="match status" value="1"/>
</dbReference>
<evidence type="ECO:0000256" key="2">
    <source>
        <dbReference type="ARBA" id="ARBA00023125"/>
    </source>
</evidence>
<dbReference type="PANTHER" id="PTHR43537:SF5">
    <property type="entry name" value="UXU OPERON TRANSCRIPTIONAL REGULATOR"/>
    <property type="match status" value="1"/>
</dbReference>
<dbReference type="PROSITE" id="PS50949">
    <property type="entry name" value="HTH_GNTR"/>
    <property type="match status" value="1"/>
</dbReference>
<keyword evidence="1" id="KW-0805">Transcription regulation</keyword>
<dbReference type="Pfam" id="PF07729">
    <property type="entry name" value="FCD"/>
    <property type="match status" value="1"/>
</dbReference>
<keyword evidence="7" id="KW-1185">Reference proteome</keyword>
<proteinExistence type="predicted"/>
<dbReference type="Pfam" id="PF00392">
    <property type="entry name" value="GntR"/>
    <property type="match status" value="1"/>
</dbReference>
<dbReference type="SUPFAM" id="SSF48008">
    <property type="entry name" value="GntR ligand-binding domain-like"/>
    <property type="match status" value="1"/>
</dbReference>
<protein>
    <submittedName>
        <fullName evidence="6">FadR/GntR family transcriptional regulator</fullName>
    </submittedName>
</protein>
<dbReference type="RefSeq" id="WP_344688329.1">
    <property type="nucleotide sequence ID" value="NZ_BAAAVV010000003.1"/>
</dbReference>
<evidence type="ECO:0000256" key="3">
    <source>
        <dbReference type="ARBA" id="ARBA00023163"/>
    </source>
</evidence>
<dbReference type="PANTHER" id="PTHR43537">
    <property type="entry name" value="TRANSCRIPTIONAL REGULATOR, GNTR FAMILY"/>
    <property type="match status" value="1"/>
</dbReference>
<organism evidence="6 7">
    <name type="scientific">Blastococcus jejuensis</name>
    <dbReference type="NCBI Taxonomy" id="351224"/>
    <lineage>
        <taxon>Bacteria</taxon>
        <taxon>Bacillati</taxon>
        <taxon>Actinomycetota</taxon>
        <taxon>Actinomycetes</taxon>
        <taxon>Geodermatophilales</taxon>
        <taxon>Geodermatophilaceae</taxon>
        <taxon>Blastococcus</taxon>
    </lineage>
</organism>
<sequence length="254" mass="27249">MGVTDAAIEAIRDLIADGRLAPGDRLPPEQELATELGVSRNSLREAVSALSQARVLDVRRGDGTYVTSLAPGLLMSGLSFVMDLMRGQTLLEIFEVRRLLEPAATGLAAHRITSGEVADLRASLDELRAAVDVEEQIALDVEFHAAIARATGNETLCSVLDALSTRGLRARLWRGYTEGSKMAWALDQHEQIINALEVGDPVLARAAATVHLAASESWLHQLVHEEADLTGADPTTLGGRLIGRTGRSRDDDGE</sequence>
<evidence type="ECO:0000259" key="5">
    <source>
        <dbReference type="PROSITE" id="PS50949"/>
    </source>
</evidence>
<dbReference type="InterPro" id="IPR000524">
    <property type="entry name" value="Tscrpt_reg_HTH_GntR"/>
</dbReference>
<dbReference type="EMBL" id="BAAAVV010000003">
    <property type="protein sequence ID" value="GAA3165089.1"/>
    <property type="molecule type" value="Genomic_DNA"/>
</dbReference>
<dbReference type="InterPro" id="IPR011711">
    <property type="entry name" value="GntR_C"/>
</dbReference>
<evidence type="ECO:0000313" key="7">
    <source>
        <dbReference type="Proteomes" id="UP001499924"/>
    </source>
</evidence>
<feature type="region of interest" description="Disordered" evidence="4">
    <location>
        <begin position="230"/>
        <end position="254"/>
    </location>
</feature>
<dbReference type="InterPro" id="IPR036388">
    <property type="entry name" value="WH-like_DNA-bd_sf"/>
</dbReference>
<dbReference type="PRINTS" id="PR00035">
    <property type="entry name" value="HTHGNTR"/>
</dbReference>